<keyword evidence="3" id="KW-0808">Transferase</keyword>
<dbReference type="RefSeq" id="WP_284358334.1">
    <property type="nucleotide sequence ID" value="NZ_BPFZ01000001.1"/>
</dbReference>
<evidence type="ECO:0000313" key="7">
    <source>
        <dbReference type="Proteomes" id="UP001161064"/>
    </source>
</evidence>
<sequence>MSDQILPDTIPVTHAIARRLRGVPLAFKMAAMAMTKIVEGQILVTLPDGRILLFQGYKPGKSATLHIKDFGFIRRVAAQGDIGFAEGLMAGEWDTPDLAVLLEVFSSNLDLMPKLLLGGPLWMVINKFRHKFLKRNTKSGSKRNILAHYDLGNSFYARWLDPSMTYSSAVYKDAGEDLTSAQMNKYRALAEQVNLKPGHKVLEIGCGWGGFAEFAAREYGAHVTGLTISKEQHNYAVERLDRAGLSHLTDIQLTDYRDIQGEFDAVVSIEMFEAVGEEYWPTYFDKVNSVLKPGGKAGLQIITIDESLFDVYRTRADFIQRYVFPGGMLPTVPRLKQEIARAGLVWQSTAAFGISYADTLAAWARSFLAEWIQIKDLGFDERFRQLWRFYLAYCEAGFRTGRIDVGHFSMVKPT</sequence>
<evidence type="ECO:0000256" key="5">
    <source>
        <dbReference type="ARBA" id="ARBA00023098"/>
    </source>
</evidence>
<evidence type="ECO:0000256" key="2">
    <source>
        <dbReference type="ARBA" id="ARBA00022603"/>
    </source>
</evidence>
<dbReference type="Proteomes" id="UP001161064">
    <property type="component" value="Unassembled WGS sequence"/>
</dbReference>
<organism evidence="6 7">
    <name type="scientific">Candidatus Phycosocius spiralis</name>
    <dbReference type="NCBI Taxonomy" id="2815099"/>
    <lineage>
        <taxon>Bacteria</taxon>
        <taxon>Pseudomonadati</taxon>
        <taxon>Pseudomonadota</taxon>
        <taxon>Alphaproteobacteria</taxon>
        <taxon>Caulobacterales</taxon>
        <taxon>Caulobacterales incertae sedis</taxon>
        <taxon>Candidatus Phycosocius</taxon>
    </lineage>
</organism>
<dbReference type="InterPro" id="IPR050723">
    <property type="entry name" value="CFA/CMAS"/>
</dbReference>
<gene>
    <name evidence="6" type="ORF">PsB1_0021</name>
</gene>
<proteinExistence type="inferred from homology"/>
<dbReference type="CDD" id="cd02440">
    <property type="entry name" value="AdoMet_MTases"/>
    <property type="match status" value="1"/>
</dbReference>
<dbReference type="InterPro" id="IPR003333">
    <property type="entry name" value="CMAS"/>
</dbReference>
<comment type="caution">
    <text evidence="6">The sequence shown here is derived from an EMBL/GenBank/DDBJ whole genome shotgun (WGS) entry which is preliminary data.</text>
</comment>
<name>A0ABQ4PS73_9PROT</name>
<keyword evidence="4" id="KW-0949">S-adenosyl-L-methionine</keyword>
<keyword evidence="7" id="KW-1185">Reference proteome</keyword>
<dbReference type="SUPFAM" id="SSF53335">
    <property type="entry name" value="S-adenosyl-L-methionine-dependent methyltransferases"/>
    <property type="match status" value="1"/>
</dbReference>
<evidence type="ECO:0000256" key="4">
    <source>
        <dbReference type="ARBA" id="ARBA00022691"/>
    </source>
</evidence>
<dbReference type="Gene3D" id="3.40.50.150">
    <property type="entry name" value="Vaccinia Virus protein VP39"/>
    <property type="match status" value="1"/>
</dbReference>
<dbReference type="EMBL" id="BPFZ01000001">
    <property type="protein sequence ID" value="GIU65867.1"/>
    <property type="molecule type" value="Genomic_DNA"/>
</dbReference>
<evidence type="ECO:0000313" key="6">
    <source>
        <dbReference type="EMBL" id="GIU65867.1"/>
    </source>
</evidence>
<dbReference type="Pfam" id="PF02353">
    <property type="entry name" value="CMAS"/>
    <property type="match status" value="1"/>
</dbReference>
<protein>
    <submittedName>
        <fullName evidence="6">Cyclopropane-fatty-acyl-phospholipid synthase</fullName>
    </submittedName>
</protein>
<dbReference type="PANTHER" id="PTHR43667:SF2">
    <property type="entry name" value="FATTY ACID C-METHYL TRANSFERASE"/>
    <property type="match status" value="1"/>
</dbReference>
<reference evidence="6" key="1">
    <citation type="submission" date="2021-05" db="EMBL/GenBank/DDBJ databases">
        <authorList>
            <person name="Tanabe Y."/>
        </authorList>
    </citation>
    <scope>NUCLEOTIDE SEQUENCE</scope>
    <source>
        <strain evidence="6">BOTRYCO-1</strain>
    </source>
</reference>
<reference evidence="6" key="2">
    <citation type="journal article" date="2023" name="ISME Commun">
        <title>Characterization of a bloom-associated alphaproteobacterial lineage, 'Candidatus Phycosocius': insights into freshwater algal-bacterial interactions.</title>
        <authorList>
            <person name="Tanabe Y."/>
            <person name="Yamaguchi H."/>
            <person name="Yoshida M."/>
            <person name="Kai A."/>
            <person name="Okazaki Y."/>
        </authorList>
    </citation>
    <scope>NUCLEOTIDE SEQUENCE</scope>
    <source>
        <strain evidence="6">BOTRYCO-1</strain>
    </source>
</reference>
<comment type="similarity">
    <text evidence="1">Belongs to the CFA/CMAS family.</text>
</comment>
<evidence type="ECO:0000256" key="3">
    <source>
        <dbReference type="ARBA" id="ARBA00022679"/>
    </source>
</evidence>
<evidence type="ECO:0000256" key="1">
    <source>
        <dbReference type="ARBA" id="ARBA00010815"/>
    </source>
</evidence>
<dbReference type="PANTHER" id="PTHR43667">
    <property type="entry name" value="CYCLOPROPANE-FATTY-ACYL-PHOSPHOLIPID SYNTHASE"/>
    <property type="match status" value="1"/>
</dbReference>
<dbReference type="PIRSF" id="PIRSF003085">
    <property type="entry name" value="CMAS"/>
    <property type="match status" value="1"/>
</dbReference>
<keyword evidence="5" id="KW-0443">Lipid metabolism</keyword>
<accession>A0ABQ4PS73</accession>
<dbReference type="InterPro" id="IPR029063">
    <property type="entry name" value="SAM-dependent_MTases_sf"/>
</dbReference>
<keyword evidence="2" id="KW-0489">Methyltransferase</keyword>